<dbReference type="AlphaFoldDB" id="A0A7V8V492"/>
<reference evidence="1 2" key="1">
    <citation type="submission" date="2020-05" db="EMBL/GenBank/DDBJ databases">
        <title>Bremerella alba sp. nov., a novel planctomycete isolated from the surface of the macroalga Fucus spiralis.</title>
        <authorList>
            <person name="Godinho O."/>
            <person name="Botelho R."/>
            <person name="Albuquerque L."/>
            <person name="Wiegand S."/>
            <person name="Da Costa M.S."/>
            <person name="Lobo-Da-Cunha A."/>
            <person name="Jogler C."/>
            <person name="Lage O.M."/>
        </authorList>
    </citation>
    <scope>NUCLEOTIDE SEQUENCE [LARGE SCALE GENOMIC DNA]</scope>
    <source>
        <strain evidence="1 2">FF15</strain>
    </source>
</reference>
<dbReference type="RefSeq" id="WP_261358583.1">
    <property type="nucleotide sequence ID" value="NZ_JABRWO010000004.1"/>
</dbReference>
<accession>A0A7V8V492</accession>
<organism evidence="1 2">
    <name type="scientific">Bremerella alba</name>
    <dbReference type="NCBI Taxonomy" id="980252"/>
    <lineage>
        <taxon>Bacteria</taxon>
        <taxon>Pseudomonadati</taxon>
        <taxon>Planctomycetota</taxon>
        <taxon>Planctomycetia</taxon>
        <taxon>Pirellulales</taxon>
        <taxon>Pirellulaceae</taxon>
        <taxon>Bremerella</taxon>
    </lineage>
</organism>
<keyword evidence="2" id="KW-1185">Reference proteome</keyword>
<evidence type="ECO:0000313" key="1">
    <source>
        <dbReference type="EMBL" id="MBA2114506.1"/>
    </source>
</evidence>
<protein>
    <submittedName>
        <fullName evidence="1">Uncharacterized protein</fullName>
    </submittedName>
</protein>
<proteinExistence type="predicted"/>
<sequence>MGMWDFQPWINDEAADWYAGLFVAENFEQCVHKAHEKRLNR</sequence>
<gene>
    <name evidence="1" type="ORF">HOV93_16720</name>
</gene>
<evidence type="ECO:0000313" key="2">
    <source>
        <dbReference type="Proteomes" id="UP000551616"/>
    </source>
</evidence>
<comment type="caution">
    <text evidence="1">The sequence shown here is derived from an EMBL/GenBank/DDBJ whole genome shotgun (WGS) entry which is preliminary data.</text>
</comment>
<name>A0A7V8V492_9BACT</name>
<dbReference type="EMBL" id="JABRWO010000004">
    <property type="protein sequence ID" value="MBA2114506.1"/>
    <property type="molecule type" value="Genomic_DNA"/>
</dbReference>
<dbReference type="Proteomes" id="UP000551616">
    <property type="component" value="Unassembled WGS sequence"/>
</dbReference>